<dbReference type="Pfam" id="PF00939">
    <property type="entry name" value="Na_sulph_symp"/>
    <property type="match status" value="1"/>
</dbReference>
<evidence type="ECO:0000313" key="7">
    <source>
        <dbReference type="EMBL" id="SQB20889.1"/>
    </source>
</evidence>
<dbReference type="GO" id="GO:0016020">
    <property type="term" value="C:membrane"/>
    <property type="evidence" value="ECO:0007669"/>
    <property type="project" value="UniProtKB-SubCell"/>
</dbReference>
<evidence type="ECO:0000256" key="3">
    <source>
        <dbReference type="ARBA" id="ARBA00022692"/>
    </source>
</evidence>
<gene>
    <name evidence="7" type="primary">ybhI_2</name>
    <name evidence="7" type="ORF">NCTC10786_00371</name>
</gene>
<comment type="similarity">
    <text evidence="2">Belongs to the SLC13A/DASS transporter (TC 2.A.47) family. DIT1 subfamily.</text>
</comment>
<evidence type="ECO:0000256" key="5">
    <source>
        <dbReference type="ARBA" id="ARBA00023136"/>
    </source>
</evidence>
<keyword evidence="3 6" id="KW-0812">Transmembrane</keyword>
<protein>
    <submittedName>
        <fullName evidence="7">Sodium:sulfate symporter</fullName>
    </submittedName>
</protein>
<feature type="transmembrane region" description="Helical" evidence="6">
    <location>
        <begin position="90"/>
        <end position="108"/>
    </location>
</feature>
<keyword evidence="4 6" id="KW-1133">Transmembrane helix</keyword>
<keyword evidence="5 6" id="KW-0472">Membrane</keyword>
<feature type="transmembrane region" description="Helical" evidence="6">
    <location>
        <begin position="12"/>
        <end position="38"/>
    </location>
</feature>
<dbReference type="Proteomes" id="UP000251584">
    <property type="component" value="Unassembled WGS sequence"/>
</dbReference>
<dbReference type="AlphaFoldDB" id="A0A2X2X4R2"/>
<dbReference type="InterPro" id="IPR030676">
    <property type="entry name" value="CitT-rel"/>
</dbReference>
<dbReference type="GO" id="GO:0022857">
    <property type="term" value="F:transmembrane transporter activity"/>
    <property type="evidence" value="ECO:0007669"/>
    <property type="project" value="InterPro"/>
</dbReference>
<sequence>MINDICHLQLSWGGWALAAMVPGIIMLLVTPLVIYTMYPPEIKKVDNKTIAKAGASGSRPMKGREKLLLGILSSRCQAGFSAKQLGVDESTVAIVVMGAMLLLGVVSWDDVVKNKGGWNTLIWYGGIIGLSSLLSKVKFFDWLAELFKNNLSFDNHG</sequence>
<name>A0A2X2X4R2_CITKO</name>
<evidence type="ECO:0000256" key="6">
    <source>
        <dbReference type="SAM" id="Phobius"/>
    </source>
</evidence>
<dbReference type="EMBL" id="UAVY01000001">
    <property type="protein sequence ID" value="SQB20889.1"/>
    <property type="molecule type" value="Genomic_DNA"/>
</dbReference>
<evidence type="ECO:0000256" key="2">
    <source>
        <dbReference type="ARBA" id="ARBA00007349"/>
    </source>
</evidence>
<evidence type="ECO:0000256" key="1">
    <source>
        <dbReference type="ARBA" id="ARBA00004141"/>
    </source>
</evidence>
<evidence type="ECO:0000256" key="4">
    <source>
        <dbReference type="ARBA" id="ARBA00022989"/>
    </source>
</evidence>
<dbReference type="PANTHER" id="PTHR42826">
    <property type="entry name" value="DICARBOXYLATE TRANSPORTER 2.1, CHLOROPLASTIC"/>
    <property type="match status" value="1"/>
</dbReference>
<comment type="subcellular location">
    <subcellularLocation>
        <location evidence="1">Membrane</location>
        <topology evidence="1">Multi-pass membrane protein</topology>
    </subcellularLocation>
</comment>
<evidence type="ECO:0000313" key="8">
    <source>
        <dbReference type="Proteomes" id="UP000251584"/>
    </source>
</evidence>
<accession>A0A2X2X4R2</accession>
<proteinExistence type="inferred from homology"/>
<dbReference type="InterPro" id="IPR001898">
    <property type="entry name" value="SLC13A/DASS"/>
</dbReference>
<reference evidence="7 8" key="1">
    <citation type="submission" date="2018-06" db="EMBL/GenBank/DDBJ databases">
        <authorList>
            <consortium name="Pathogen Informatics"/>
            <person name="Doyle S."/>
        </authorList>
    </citation>
    <scope>NUCLEOTIDE SEQUENCE [LARGE SCALE GENOMIC DNA]</scope>
    <source>
        <strain evidence="7 8">NCTC10786</strain>
    </source>
</reference>
<feature type="transmembrane region" description="Helical" evidence="6">
    <location>
        <begin position="120"/>
        <end position="139"/>
    </location>
</feature>
<organism evidence="7 8">
    <name type="scientific">Citrobacter koseri</name>
    <name type="common">Citrobacter diversus</name>
    <dbReference type="NCBI Taxonomy" id="545"/>
    <lineage>
        <taxon>Bacteria</taxon>
        <taxon>Pseudomonadati</taxon>
        <taxon>Pseudomonadota</taxon>
        <taxon>Gammaproteobacteria</taxon>
        <taxon>Enterobacterales</taxon>
        <taxon>Enterobacteriaceae</taxon>
        <taxon>Citrobacter</taxon>
    </lineage>
</organism>